<protein>
    <submittedName>
        <fullName evidence="1">Uncharacterized protein</fullName>
    </submittedName>
</protein>
<dbReference type="Proteomes" id="UP000598360">
    <property type="component" value="Unassembled WGS sequence"/>
</dbReference>
<evidence type="ECO:0000313" key="1">
    <source>
        <dbReference type="EMBL" id="MBE9375510.1"/>
    </source>
</evidence>
<evidence type="ECO:0000313" key="2">
    <source>
        <dbReference type="Proteomes" id="UP000598360"/>
    </source>
</evidence>
<organism evidence="1 2">
    <name type="scientific">Saccharopolyspora montiporae</name>
    <dbReference type="NCBI Taxonomy" id="2781240"/>
    <lineage>
        <taxon>Bacteria</taxon>
        <taxon>Bacillati</taxon>
        <taxon>Actinomycetota</taxon>
        <taxon>Actinomycetes</taxon>
        <taxon>Pseudonocardiales</taxon>
        <taxon>Pseudonocardiaceae</taxon>
        <taxon>Saccharopolyspora</taxon>
    </lineage>
</organism>
<sequence length="90" mass="9787">MIEDRVSAPAGAASLLPVLTALETARSVRLEVDALEFSDADEVSRVRHQVAMLRHWLQLGHAEGVEYSALLDGLDEFAERTDARLAGRSG</sequence>
<name>A0A929BB42_9PSEU</name>
<dbReference type="EMBL" id="JADEYC010000021">
    <property type="protein sequence ID" value="MBE9375510.1"/>
    <property type="molecule type" value="Genomic_DNA"/>
</dbReference>
<proteinExistence type="predicted"/>
<comment type="caution">
    <text evidence="1">The sequence shown here is derived from an EMBL/GenBank/DDBJ whole genome shotgun (WGS) entry which is preliminary data.</text>
</comment>
<reference evidence="1" key="1">
    <citation type="submission" date="2020-10" db="EMBL/GenBank/DDBJ databases">
        <title>Diversity and distribution of actinomycetes associated with coral in the coast of Hainan.</title>
        <authorList>
            <person name="Li F."/>
        </authorList>
    </citation>
    <scope>NUCLEOTIDE SEQUENCE</scope>
    <source>
        <strain evidence="1">HNM0983</strain>
    </source>
</reference>
<keyword evidence="2" id="KW-1185">Reference proteome</keyword>
<dbReference type="RefSeq" id="WP_193928953.1">
    <property type="nucleotide sequence ID" value="NZ_JADEYC010000021.1"/>
</dbReference>
<dbReference type="AlphaFoldDB" id="A0A929BB42"/>
<accession>A0A929BB42</accession>
<gene>
    <name evidence="1" type="ORF">IQ251_13740</name>
</gene>